<dbReference type="AlphaFoldDB" id="A0A2W5S3P1"/>
<protein>
    <recommendedName>
        <fullName evidence="4">Flagellar protein FlgN</fullName>
    </recommendedName>
</protein>
<sequence>MQSAVETLGDELDAIHAALCEGRITDLEGRTEVLVAAMEMMREDDAPALEMIRGKADRNAVCLEGAMRGLRAARRRIAEIRAIEAGGATYDPQGRRDASSVGQGSLAQRI</sequence>
<feature type="compositionally biased region" description="Polar residues" evidence="1">
    <location>
        <begin position="100"/>
        <end position="110"/>
    </location>
</feature>
<proteinExistence type="predicted"/>
<organism evidence="2 3">
    <name type="scientific">Cereibacter sphaeroides</name>
    <name type="common">Rhodobacter sphaeroides</name>
    <dbReference type="NCBI Taxonomy" id="1063"/>
    <lineage>
        <taxon>Bacteria</taxon>
        <taxon>Pseudomonadati</taxon>
        <taxon>Pseudomonadota</taxon>
        <taxon>Alphaproteobacteria</taxon>
        <taxon>Rhodobacterales</taxon>
        <taxon>Paracoccaceae</taxon>
        <taxon>Cereibacter</taxon>
    </lineage>
</organism>
<gene>
    <name evidence="2" type="ORF">DI533_10465</name>
</gene>
<dbReference type="EMBL" id="QFQS01000002">
    <property type="protein sequence ID" value="PZQ97598.1"/>
    <property type="molecule type" value="Genomic_DNA"/>
</dbReference>
<name>A0A2W5S3P1_CERSP</name>
<dbReference type="Proteomes" id="UP000248975">
    <property type="component" value="Unassembled WGS sequence"/>
</dbReference>
<evidence type="ECO:0000256" key="1">
    <source>
        <dbReference type="SAM" id="MobiDB-lite"/>
    </source>
</evidence>
<evidence type="ECO:0000313" key="2">
    <source>
        <dbReference type="EMBL" id="PZQ97598.1"/>
    </source>
</evidence>
<accession>A0A2W5S3P1</accession>
<evidence type="ECO:0000313" key="3">
    <source>
        <dbReference type="Proteomes" id="UP000248975"/>
    </source>
</evidence>
<comment type="caution">
    <text evidence="2">The sequence shown here is derived from an EMBL/GenBank/DDBJ whole genome shotgun (WGS) entry which is preliminary data.</text>
</comment>
<feature type="region of interest" description="Disordered" evidence="1">
    <location>
        <begin position="88"/>
        <end position="110"/>
    </location>
</feature>
<evidence type="ECO:0008006" key="4">
    <source>
        <dbReference type="Google" id="ProtNLM"/>
    </source>
</evidence>
<reference evidence="2 3" key="1">
    <citation type="submission" date="2017-08" db="EMBL/GenBank/DDBJ databases">
        <title>Infants hospitalized years apart are colonized by the same room-sourced microbial strains.</title>
        <authorList>
            <person name="Brooks B."/>
            <person name="Olm M.R."/>
            <person name="Firek B.A."/>
            <person name="Baker R."/>
            <person name="Thomas B.C."/>
            <person name="Morowitz M.J."/>
            <person name="Banfield J.F."/>
        </authorList>
    </citation>
    <scope>NUCLEOTIDE SEQUENCE [LARGE SCALE GENOMIC DNA]</scope>
    <source>
        <strain evidence="2">S2_003_000_R2_11</strain>
    </source>
</reference>